<organism evidence="1 2">
    <name type="scientific">Pyropia yezoensis</name>
    <name type="common">Susabi-nori</name>
    <name type="synonym">Porphyra yezoensis</name>
    <dbReference type="NCBI Taxonomy" id="2788"/>
    <lineage>
        <taxon>Eukaryota</taxon>
        <taxon>Rhodophyta</taxon>
        <taxon>Bangiophyceae</taxon>
        <taxon>Bangiales</taxon>
        <taxon>Bangiaceae</taxon>
        <taxon>Pyropia</taxon>
    </lineage>
</organism>
<dbReference type="EMBL" id="CM020620">
    <property type="protein sequence ID" value="KAK1869885.1"/>
    <property type="molecule type" value="Genomic_DNA"/>
</dbReference>
<comment type="caution">
    <text evidence="1">The sequence shown here is derived from an EMBL/GenBank/DDBJ whole genome shotgun (WGS) entry which is preliminary data.</text>
</comment>
<reference evidence="1" key="1">
    <citation type="submission" date="2019-11" db="EMBL/GenBank/DDBJ databases">
        <title>Nori genome reveals adaptations in red seaweeds to the harsh intertidal environment.</title>
        <authorList>
            <person name="Wang D."/>
            <person name="Mao Y."/>
        </authorList>
    </citation>
    <scope>NUCLEOTIDE SEQUENCE</scope>
    <source>
        <tissue evidence="1">Gametophyte</tissue>
    </source>
</reference>
<evidence type="ECO:0000313" key="2">
    <source>
        <dbReference type="Proteomes" id="UP000798662"/>
    </source>
</evidence>
<dbReference type="Proteomes" id="UP000798662">
    <property type="component" value="Chromosome 3"/>
</dbReference>
<name>A0ACC3CIV6_PYRYE</name>
<gene>
    <name evidence="1" type="ORF">I4F81_012350</name>
</gene>
<evidence type="ECO:0000313" key="1">
    <source>
        <dbReference type="EMBL" id="KAK1869885.1"/>
    </source>
</evidence>
<keyword evidence="2" id="KW-1185">Reference proteome</keyword>
<protein>
    <submittedName>
        <fullName evidence="1">Uncharacterized protein</fullName>
    </submittedName>
</protein>
<sequence length="148" mass="15155">MAFVGSPAALPSAGRAVPRLSARSSAFVAAAPVVRSSTTAAAAGQTRVVSMATPPRRNRSKFDDNKVASTYDALGAPPAIRSRPRLDARHGDPQRAARDDGLHPGLGPRAVDGGKHLLAADGPMGAPLPAGRPEPAPAVLTTLPVLYR</sequence>
<proteinExistence type="predicted"/>
<accession>A0ACC3CIV6</accession>